<evidence type="ECO:0000313" key="1">
    <source>
        <dbReference type="EMBL" id="KAK4380674.1"/>
    </source>
</evidence>
<dbReference type="Proteomes" id="UP001291623">
    <property type="component" value="Unassembled WGS sequence"/>
</dbReference>
<gene>
    <name evidence="1" type="ORF">RND71_002536</name>
</gene>
<name>A0AAE1T2T7_9SOLA</name>
<dbReference type="EMBL" id="JAVYJV010000001">
    <property type="protein sequence ID" value="KAK4380674.1"/>
    <property type="molecule type" value="Genomic_DNA"/>
</dbReference>
<comment type="caution">
    <text evidence="1">The sequence shown here is derived from an EMBL/GenBank/DDBJ whole genome shotgun (WGS) entry which is preliminary data.</text>
</comment>
<sequence>MAVFEVSGGVVLLALKVHNHLLSDFMEKIDYGGRRLQKILPGDVQRGVRRRVRCHEK</sequence>
<accession>A0AAE1T2T7</accession>
<keyword evidence="2" id="KW-1185">Reference proteome</keyword>
<dbReference type="AlphaFoldDB" id="A0AAE1T2T7"/>
<evidence type="ECO:0000313" key="2">
    <source>
        <dbReference type="Proteomes" id="UP001291623"/>
    </source>
</evidence>
<proteinExistence type="predicted"/>
<reference evidence="1" key="1">
    <citation type="submission" date="2023-12" db="EMBL/GenBank/DDBJ databases">
        <title>Genome assembly of Anisodus tanguticus.</title>
        <authorList>
            <person name="Wang Y.-J."/>
        </authorList>
    </citation>
    <scope>NUCLEOTIDE SEQUENCE</scope>
    <source>
        <strain evidence="1">KB-2021</strain>
        <tissue evidence="1">Leaf</tissue>
    </source>
</reference>
<organism evidence="1 2">
    <name type="scientific">Anisodus tanguticus</name>
    <dbReference type="NCBI Taxonomy" id="243964"/>
    <lineage>
        <taxon>Eukaryota</taxon>
        <taxon>Viridiplantae</taxon>
        <taxon>Streptophyta</taxon>
        <taxon>Embryophyta</taxon>
        <taxon>Tracheophyta</taxon>
        <taxon>Spermatophyta</taxon>
        <taxon>Magnoliopsida</taxon>
        <taxon>eudicotyledons</taxon>
        <taxon>Gunneridae</taxon>
        <taxon>Pentapetalae</taxon>
        <taxon>asterids</taxon>
        <taxon>lamiids</taxon>
        <taxon>Solanales</taxon>
        <taxon>Solanaceae</taxon>
        <taxon>Solanoideae</taxon>
        <taxon>Hyoscyameae</taxon>
        <taxon>Anisodus</taxon>
    </lineage>
</organism>
<protein>
    <submittedName>
        <fullName evidence="1">Uncharacterized protein</fullName>
    </submittedName>
</protein>